<feature type="compositionally biased region" description="Acidic residues" evidence="7">
    <location>
        <begin position="286"/>
        <end position="301"/>
    </location>
</feature>
<evidence type="ECO:0000259" key="9">
    <source>
        <dbReference type="PROSITE" id="PS51037"/>
    </source>
</evidence>
<evidence type="ECO:0000313" key="10">
    <source>
        <dbReference type="EMBL" id="ORY11064.1"/>
    </source>
</evidence>
<comment type="subcellular location">
    <subcellularLocation>
        <location evidence="6">Nucleus</location>
    </subcellularLocation>
</comment>
<keyword evidence="3" id="KW-0862">Zinc</keyword>
<dbReference type="GO" id="GO:0005634">
    <property type="term" value="C:nucleus"/>
    <property type="evidence" value="ECO:0007669"/>
    <property type="project" value="UniProtKB-SubCell"/>
</dbReference>
<reference evidence="10 11" key="1">
    <citation type="submission" date="2016-07" db="EMBL/GenBank/DDBJ databases">
        <title>Pervasive Adenine N6-methylation of Active Genes in Fungi.</title>
        <authorList>
            <consortium name="DOE Joint Genome Institute"/>
            <person name="Mondo S.J."/>
            <person name="Dannebaum R.O."/>
            <person name="Kuo R.C."/>
            <person name="Labutti K."/>
            <person name="Haridas S."/>
            <person name="Kuo A."/>
            <person name="Salamov A."/>
            <person name="Ahrendt S.R."/>
            <person name="Lipzen A."/>
            <person name="Sullivan W."/>
            <person name="Andreopoulos W.B."/>
            <person name="Clum A."/>
            <person name="Lindquist E."/>
            <person name="Daum C."/>
            <person name="Ramamoorthy G.K."/>
            <person name="Gryganskyi A."/>
            <person name="Culley D."/>
            <person name="Magnuson J.K."/>
            <person name="James T.Y."/>
            <person name="O'Malley M.A."/>
            <person name="Stajich J.E."/>
            <person name="Spatafora J.W."/>
            <person name="Visel A."/>
            <person name="Grigoriev I.V."/>
        </authorList>
    </citation>
    <scope>NUCLEOTIDE SEQUENCE [LARGE SCALE GENOMIC DNA]</scope>
    <source>
        <strain evidence="10 11">CBS 115471</strain>
    </source>
</reference>
<dbReference type="PROSITE" id="PS51037">
    <property type="entry name" value="YEATS"/>
    <property type="match status" value="1"/>
</dbReference>
<dbReference type="GO" id="GO:0008270">
    <property type="term" value="F:zinc ion binding"/>
    <property type="evidence" value="ECO:0007669"/>
    <property type="project" value="UniProtKB-KW"/>
</dbReference>
<dbReference type="Proteomes" id="UP000193144">
    <property type="component" value="Unassembled WGS sequence"/>
</dbReference>
<dbReference type="SMART" id="SM00184">
    <property type="entry name" value="RING"/>
    <property type="match status" value="1"/>
</dbReference>
<dbReference type="InterPro" id="IPR055129">
    <property type="entry name" value="YEATS_dom"/>
</dbReference>
<dbReference type="STRING" id="1231657.A0A1Y1ZLK8"/>
<evidence type="ECO:0000256" key="4">
    <source>
        <dbReference type="ARBA" id="ARBA00023242"/>
    </source>
</evidence>
<evidence type="ECO:0000256" key="1">
    <source>
        <dbReference type="ARBA" id="ARBA00022723"/>
    </source>
</evidence>
<dbReference type="InterPro" id="IPR038704">
    <property type="entry name" value="YEAST_sf"/>
</dbReference>
<feature type="domain" description="RING-type" evidence="8">
    <location>
        <begin position="15"/>
        <end position="87"/>
    </location>
</feature>
<dbReference type="Pfam" id="PF13923">
    <property type="entry name" value="zf-C3HC4_2"/>
    <property type="match status" value="1"/>
</dbReference>
<evidence type="ECO:0000256" key="7">
    <source>
        <dbReference type="SAM" id="MobiDB-lite"/>
    </source>
</evidence>
<dbReference type="Gene3D" id="2.60.40.1970">
    <property type="entry name" value="YEATS domain"/>
    <property type="match status" value="1"/>
</dbReference>
<evidence type="ECO:0000313" key="11">
    <source>
        <dbReference type="Proteomes" id="UP000193144"/>
    </source>
</evidence>
<keyword evidence="4 6" id="KW-0539">Nucleus</keyword>
<dbReference type="OrthoDB" id="1630758at2759"/>
<dbReference type="InterPro" id="IPR017907">
    <property type="entry name" value="Znf_RING_CS"/>
</dbReference>
<evidence type="ECO:0000256" key="6">
    <source>
        <dbReference type="PROSITE-ProRule" id="PRU00376"/>
    </source>
</evidence>
<dbReference type="Pfam" id="PF03366">
    <property type="entry name" value="YEATS"/>
    <property type="match status" value="1"/>
</dbReference>
<feature type="region of interest" description="Disordered" evidence="7">
    <location>
        <begin position="240"/>
        <end position="301"/>
    </location>
</feature>
<feature type="domain" description="YEATS" evidence="9">
    <location>
        <begin position="124"/>
        <end position="301"/>
    </location>
</feature>
<evidence type="ECO:0000256" key="5">
    <source>
        <dbReference type="PROSITE-ProRule" id="PRU00175"/>
    </source>
</evidence>
<dbReference type="PROSITE" id="PS00518">
    <property type="entry name" value="ZF_RING_1"/>
    <property type="match status" value="1"/>
</dbReference>
<dbReference type="InterPro" id="IPR001841">
    <property type="entry name" value="Znf_RING"/>
</dbReference>
<dbReference type="AlphaFoldDB" id="A0A1Y1ZLK8"/>
<proteinExistence type="predicted"/>
<protein>
    <submittedName>
        <fullName evidence="10">Uncharacterized protein</fullName>
    </submittedName>
</protein>
<evidence type="ECO:0000256" key="2">
    <source>
        <dbReference type="ARBA" id="ARBA00022771"/>
    </source>
</evidence>
<dbReference type="SUPFAM" id="SSF57850">
    <property type="entry name" value="RING/U-box"/>
    <property type="match status" value="1"/>
</dbReference>
<dbReference type="InterPro" id="IPR013083">
    <property type="entry name" value="Znf_RING/FYVE/PHD"/>
</dbReference>
<keyword evidence="11" id="KW-1185">Reference proteome</keyword>
<evidence type="ECO:0000256" key="3">
    <source>
        <dbReference type="ARBA" id="ARBA00022833"/>
    </source>
</evidence>
<sequence>MPAPSPSSIAEDDLCPICHLLLYHPVKTTCSHVLCQSCMLQWAEASATSHSVPISPSSALDLDLSYFDPTFDAYTPSRIEANCPMCRTATTARRDRSLAKELEEKHPEMYKERRTEEEALSKGEKGEGVEGMQILIGNTHQLVNAGTDTPTNSHEWTFFLRFSRPEIVEGVAVHLHPTFKPRIITLIDPPFEVRRRGWGIFTIEARIFLNEEYYFVDRGKRLEHLEQQWTLDFTGNGSQSRVRAKVKKLNTGVMRPPPLPEGRARRRRASSPEDNRPSPTRWPHLDDDDYDDDEDDEDDED</sequence>
<evidence type="ECO:0000259" key="8">
    <source>
        <dbReference type="PROSITE" id="PS50089"/>
    </source>
</evidence>
<gene>
    <name evidence="10" type="ORF">BCR34DRAFT_625008</name>
</gene>
<keyword evidence="1" id="KW-0479">Metal-binding</keyword>
<dbReference type="Gene3D" id="3.30.40.10">
    <property type="entry name" value="Zinc/RING finger domain, C3HC4 (zinc finger)"/>
    <property type="match status" value="1"/>
</dbReference>
<name>A0A1Y1ZLK8_9PLEO</name>
<organism evidence="10 11">
    <name type="scientific">Clohesyomyces aquaticus</name>
    <dbReference type="NCBI Taxonomy" id="1231657"/>
    <lineage>
        <taxon>Eukaryota</taxon>
        <taxon>Fungi</taxon>
        <taxon>Dikarya</taxon>
        <taxon>Ascomycota</taxon>
        <taxon>Pezizomycotina</taxon>
        <taxon>Dothideomycetes</taxon>
        <taxon>Pleosporomycetidae</taxon>
        <taxon>Pleosporales</taxon>
        <taxon>Lindgomycetaceae</taxon>
        <taxon>Clohesyomyces</taxon>
    </lineage>
</organism>
<keyword evidence="2 5" id="KW-0863">Zinc-finger</keyword>
<dbReference type="PROSITE" id="PS50089">
    <property type="entry name" value="ZF_RING_2"/>
    <property type="match status" value="1"/>
</dbReference>
<comment type="caution">
    <text evidence="10">The sequence shown here is derived from an EMBL/GenBank/DDBJ whole genome shotgun (WGS) entry which is preliminary data.</text>
</comment>
<accession>A0A1Y1ZLK8</accession>
<dbReference type="EMBL" id="MCFA01000065">
    <property type="protein sequence ID" value="ORY11064.1"/>
    <property type="molecule type" value="Genomic_DNA"/>
</dbReference>
<feature type="region of interest" description="Disordered" evidence="7">
    <location>
        <begin position="101"/>
        <end position="124"/>
    </location>
</feature>